<dbReference type="RefSeq" id="WP_009813285.1">
    <property type="nucleotide sequence ID" value="NZ_CH724156.1"/>
</dbReference>
<dbReference type="InterPro" id="IPR033878">
    <property type="entry name" value="NfsB-like"/>
</dbReference>
<dbReference type="InterPro" id="IPR000415">
    <property type="entry name" value="Nitroreductase-like"/>
</dbReference>
<evidence type="ECO:0000256" key="1">
    <source>
        <dbReference type="ARBA" id="ARBA00001917"/>
    </source>
</evidence>
<feature type="domain" description="Nitroreductase" evidence="8">
    <location>
        <begin position="10"/>
        <end position="197"/>
    </location>
</feature>
<proteinExistence type="inferred from homology"/>
<keyword evidence="3" id="KW-0285">Flavoprotein</keyword>
<comment type="cofactor">
    <cofactor evidence="1">
        <name>FMN</name>
        <dbReference type="ChEBI" id="CHEBI:58210"/>
    </cofactor>
</comment>
<dbReference type="eggNOG" id="COG0778">
    <property type="taxonomic scope" value="Bacteria"/>
</dbReference>
<dbReference type="STRING" id="89187.ISM_06305"/>
<dbReference type="HOGENOM" id="CLU_070764_4_1_5"/>
<evidence type="ECO:0000256" key="4">
    <source>
        <dbReference type="ARBA" id="ARBA00022643"/>
    </source>
</evidence>
<gene>
    <name evidence="9" type="ORF">ISM_06305</name>
</gene>
<dbReference type="GO" id="GO:0005829">
    <property type="term" value="C:cytosol"/>
    <property type="evidence" value="ECO:0007669"/>
    <property type="project" value="TreeGrafter"/>
</dbReference>
<evidence type="ECO:0000256" key="6">
    <source>
        <dbReference type="ARBA" id="ARBA00023002"/>
    </source>
</evidence>
<dbReference type="Gene3D" id="3.40.109.10">
    <property type="entry name" value="NADH Oxidase"/>
    <property type="match status" value="1"/>
</dbReference>
<dbReference type="GO" id="GO:0046857">
    <property type="term" value="F:oxidoreductase activity, acting on other nitrogenous compounds as donors, with NAD or NADP as acceptor"/>
    <property type="evidence" value="ECO:0007669"/>
    <property type="project" value="TreeGrafter"/>
</dbReference>
<comment type="caution">
    <text evidence="9">The sequence shown here is derived from an EMBL/GenBank/DDBJ whole genome shotgun (WGS) entry which is preliminary data.</text>
</comment>
<dbReference type="InterPro" id="IPR050627">
    <property type="entry name" value="Nitroreductase/BluB"/>
</dbReference>
<name>A3SKK3_ROSNI</name>
<evidence type="ECO:0000256" key="2">
    <source>
        <dbReference type="ARBA" id="ARBA00007118"/>
    </source>
</evidence>
<dbReference type="AlphaFoldDB" id="A3SKK3"/>
<sequence length="222" mass="24941">MTSTITDYSRARYTVKAFNPDRRISDADMAKVRDLLRLSPSSTNLQPWYFVIASTEEGKARVAKSAETKFPFNAPSIKKASHVIVFASRLELTEDYLQKVLAQEEADGRFAANPEEFKAQMHGGRSLFSNIHKHDMKDAQHWMDKQVYLNLGNFLLGVAALGIDATPMEGVDTQALDAEFGLREKGYGSLFVVPIGYADTEADYNRALPKSRLREEDIMLEV</sequence>
<dbReference type="SUPFAM" id="SSF55469">
    <property type="entry name" value="FMN-dependent nitroreductase-like"/>
    <property type="match status" value="1"/>
</dbReference>
<protein>
    <submittedName>
        <fullName evidence="9">Oxygen-insensitive NAD(P)H nitroreductase</fullName>
    </submittedName>
</protein>
<dbReference type="GO" id="GO:0046256">
    <property type="term" value="P:2,4,6-trinitrotoluene catabolic process"/>
    <property type="evidence" value="ECO:0007669"/>
    <property type="project" value="TreeGrafter"/>
</dbReference>
<evidence type="ECO:0000256" key="3">
    <source>
        <dbReference type="ARBA" id="ARBA00022630"/>
    </source>
</evidence>
<dbReference type="Proteomes" id="UP000005954">
    <property type="component" value="Unassembled WGS sequence"/>
</dbReference>
<evidence type="ECO:0000259" key="8">
    <source>
        <dbReference type="Pfam" id="PF00881"/>
    </source>
</evidence>
<dbReference type="Pfam" id="PF00881">
    <property type="entry name" value="Nitroreductase"/>
    <property type="match status" value="1"/>
</dbReference>
<organism evidence="9 10">
    <name type="scientific">Roseovarius nubinhibens (strain ATCC BAA-591 / DSM 15170 / ISM)</name>
    <dbReference type="NCBI Taxonomy" id="89187"/>
    <lineage>
        <taxon>Bacteria</taxon>
        <taxon>Pseudomonadati</taxon>
        <taxon>Pseudomonadota</taxon>
        <taxon>Alphaproteobacteria</taxon>
        <taxon>Rhodobacterales</taxon>
        <taxon>Roseobacteraceae</taxon>
        <taxon>Roseovarius</taxon>
    </lineage>
</organism>
<evidence type="ECO:0000256" key="5">
    <source>
        <dbReference type="ARBA" id="ARBA00022857"/>
    </source>
</evidence>
<evidence type="ECO:0000313" key="10">
    <source>
        <dbReference type="Proteomes" id="UP000005954"/>
    </source>
</evidence>
<dbReference type="CDD" id="cd02149">
    <property type="entry name" value="NfsB-like"/>
    <property type="match status" value="1"/>
</dbReference>
<comment type="similarity">
    <text evidence="2">Belongs to the nitroreductase family.</text>
</comment>
<accession>A3SKK3</accession>
<dbReference type="OrthoDB" id="9802510at2"/>
<keyword evidence="6" id="KW-0560">Oxidoreductase</keyword>
<dbReference type="InterPro" id="IPR029479">
    <property type="entry name" value="Nitroreductase"/>
</dbReference>
<dbReference type="PANTHER" id="PTHR23026">
    <property type="entry name" value="NADPH NITROREDUCTASE"/>
    <property type="match status" value="1"/>
</dbReference>
<dbReference type="EMBL" id="AALY01000001">
    <property type="protein sequence ID" value="EAP77884.1"/>
    <property type="molecule type" value="Genomic_DNA"/>
</dbReference>
<evidence type="ECO:0000256" key="7">
    <source>
        <dbReference type="ARBA" id="ARBA00023027"/>
    </source>
</evidence>
<keyword evidence="5" id="KW-0521">NADP</keyword>
<evidence type="ECO:0000313" key="9">
    <source>
        <dbReference type="EMBL" id="EAP77884.1"/>
    </source>
</evidence>
<keyword evidence="10" id="KW-1185">Reference proteome</keyword>
<dbReference type="PANTHER" id="PTHR23026:SF125">
    <property type="entry name" value="OXYGEN-INSENSITIVE NAD(P)H NITROREDUCTASE"/>
    <property type="match status" value="1"/>
</dbReference>
<keyword evidence="4" id="KW-0288">FMN</keyword>
<reference evidence="9 10" key="1">
    <citation type="submission" date="2005-12" db="EMBL/GenBank/DDBJ databases">
        <authorList>
            <person name="Moran M.A."/>
            <person name="Ferriera S."/>
            <person name="Johnson J."/>
            <person name="Kravitz S."/>
            <person name="Halpern A."/>
            <person name="Remington K."/>
            <person name="Beeson K."/>
            <person name="Tran B."/>
            <person name="Rogers Y.-H."/>
            <person name="Friedman R."/>
            <person name="Venter J.C."/>
        </authorList>
    </citation>
    <scope>NUCLEOTIDE SEQUENCE [LARGE SCALE GENOMIC DNA]</scope>
    <source>
        <strain evidence="10">ATCC BAA-591 / DSM 15170 / ISM</strain>
    </source>
</reference>
<keyword evidence="7" id="KW-0520">NAD</keyword>
<dbReference type="NCBIfam" id="NF008275">
    <property type="entry name" value="PRK11053.1"/>
    <property type="match status" value="1"/>
</dbReference>